<organism evidence="6 7">
    <name type="scientific">Gemmobacter aquaticus</name>
    <dbReference type="NCBI Taxonomy" id="490185"/>
    <lineage>
        <taxon>Bacteria</taxon>
        <taxon>Pseudomonadati</taxon>
        <taxon>Pseudomonadota</taxon>
        <taxon>Alphaproteobacteria</taxon>
        <taxon>Rhodobacterales</taxon>
        <taxon>Paracoccaceae</taxon>
        <taxon>Gemmobacter</taxon>
    </lineage>
</organism>
<protein>
    <recommendedName>
        <fullName evidence="2">N-acetylmuramoyl-L-alanine amidase</fullName>
        <ecNumber evidence="2">3.5.1.28</ecNumber>
    </recommendedName>
</protein>
<accession>A0A918DB70</accession>
<dbReference type="InterPro" id="IPR036505">
    <property type="entry name" value="Amidase/PGRP_sf"/>
</dbReference>
<dbReference type="Proteomes" id="UP000598196">
    <property type="component" value="Unassembled WGS sequence"/>
</dbReference>
<evidence type="ECO:0000256" key="4">
    <source>
        <dbReference type="ARBA" id="ARBA00023316"/>
    </source>
</evidence>
<dbReference type="Gene3D" id="3.40.80.10">
    <property type="entry name" value="Peptidoglycan recognition protein-like"/>
    <property type="match status" value="1"/>
</dbReference>
<reference evidence="6 7" key="1">
    <citation type="journal article" date="2014" name="Int. J. Syst. Evol. Microbiol.">
        <title>Complete genome sequence of Corynebacterium casei LMG S-19264T (=DSM 44701T), isolated from a smear-ripened cheese.</title>
        <authorList>
            <consortium name="US DOE Joint Genome Institute (JGI-PGF)"/>
            <person name="Walter F."/>
            <person name="Albersmeier A."/>
            <person name="Kalinowski J."/>
            <person name="Ruckert C."/>
        </authorList>
    </citation>
    <scope>NUCLEOTIDE SEQUENCE [LARGE SCALE GENOMIC DNA]</scope>
    <source>
        <strain evidence="6 7">CGMCC 1.7029</strain>
    </source>
</reference>
<evidence type="ECO:0000313" key="7">
    <source>
        <dbReference type="Proteomes" id="UP000598196"/>
    </source>
</evidence>
<dbReference type="GO" id="GO:0009254">
    <property type="term" value="P:peptidoglycan turnover"/>
    <property type="evidence" value="ECO:0007669"/>
    <property type="project" value="TreeGrafter"/>
</dbReference>
<dbReference type="GO" id="GO:0019867">
    <property type="term" value="C:outer membrane"/>
    <property type="evidence" value="ECO:0007669"/>
    <property type="project" value="TreeGrafter"/>
</dbReference>
<dbReference type="EMBL" id="BMLP01000001">
    <property type="protein sequence ID" value="GGO23644.1"/>
    <property type="molecule type" value="Genomic_DNA"/>
</dbReference>
<proteinExistence type="predicted"/>
<gene>
    <name evidence="6" type="primary">ampD</name>
    <name evidence="6" type="ORF">GCM10010991_01210</name>
</gene>
<dbReference type="CDD" id="cd06583">
    <property type="entry name" value="PGRP"/>
    <property type="match status" value="1"/>
</dbReference>
<dbReference type="InterPro" id="IPR051206">
    <property type="entry name" value="NAMLAA_amidase_2"/>
</dbReference>
<evidence type="ECO:0000259" key="5">
    <source>
        <dbReference type="SMART" id="SM00644"/>
    </source>
</evidence>
<keyword evidence="4" id="KW-0961">Cell wall biogenesis/degradation</keyword>
<comment type="catalytic activity">
    <reaction evidence="1">
        <text>Hydrolyzes the link between N-acetylmuramoyl residues and L-amino acid residues in certain cell-wall glycopeptides.</text>
        <dbReference type="EC" id="3.5.1.28"/>
    </reaction>
</comment>
<dbReference type="Pfam" id="PF01510">
    <property type="entry name" value="Amidase_2"/>
    <property type="match status" value="1"/>
</dbReference>
<dbReference type="PANTHER" id="PTHR30417">
    <property type="entry name" value="N-ACETYLMURAMOYL-L-ALANINE AMIDASE AMID"/>
    <property type="match status" value="1"/>
</dbReference>
<feature type="domain" description="N-acetylmuramoyl-L-alanine amidase" evidence="5">
    <location>
        <begin position="5"/>
        <end position="138"/>
    </location>
</feature>
<keyword evidence="3" id="KW-0378">Hydrolase</keyword>
<name>A0A918DB70_9RHOB</name>
<dbReference type="SUPFAM" id="SSF55846">
    <property type="entry name" value="N-acetylmuramoyl-L-alanine amidase-like"/>
    <property type="match status" value="1"/>
</dbReference>
<dbReference type="InterPro" id="IPR002502">
    <property type="entry name" value="Amidase_domain"/>
</dbReference>
<evidence type="ECO:0000256" key="1">
    <source>
        <dbReference type="ARBA" id="ARBA00001561"/>
    </source>
</evidence>
<dbReference type="GO" id="GO:0009253">
    <property type="term" value="P:peptidoglycan catabolic process"/>
    <property type="evidence" value="ECO:0007669"/>
    <property type="project" value="InterPro"/>
</dbReference>
<comment type="caution">
    <text evidence="6">The sequence shown here is derived from an EMBL/GenBank/DDBJ whole genome shotgun (WGS) entry which is preliminary data.</text>
</comment>
<dbReference type="AlphaFoldDB" id="A0A918DB70"/>
<evidence type="ECO:0000313" key="6">
    <source>
        <dbReference type="EMBL" id="GGO23644.1"/>
    </source>
</evidence>
<dbReference type="GO" id="GO:0071555">
    <property type="term" value="P:cell wall organization"/>
    <property type="evidence" value="ECO:0007669"/>
    <property type="project" value="UniProtKB-KW"/>
</dbReference>
<dbReference type="EC" id="3.5.1.28" evidence="2"/>
<keyword evidence="7" id="KW-1185">Reference proteome</keyword>
<sequence length="221" mass="23723">MGWPSPNFGTRRNGALPDLVVIHYTAMPSCAEAAARLCDADAQVSAHYLISEQGEVSALVPEELRAWHAGAGAWGACGDVNSQSIGIELANPGDAPFPEGQIAALERLLADILHRWQIPPERVIAHSDMAPLRKADPGPRFDWRRLAVQGLAVWPDEGGEAGTFLDDARAFGYPPAPEDAVLAAFRLRFRPNATGPLSDTDRVMIADLAARFPVDARAARA</sequence>
<evidence type="ECO:0000256" key="2">
    <source>
        <dbReference type="ARBA" id="ARBA00011901"/>
    </source>
</evidence>
<evidence type="ECO:0000256" key="3">
    <source>
        <dbReference type="ARBA" id="ARBA00022801"/>
    </source>
</evidence>
<dbReference type="GO" id="GO:0008745">
    <property type="term" value="F:N-acetylmuramoyl-L-alanine amidase activity"/>
    <property type="evidence" value="ECO:0007669"/>
    <property type="project" value="UniProtKB-EC"/>
</dbReference>
<dbReference type="SMART" id="SM00644">
    <property type="entry name" value="Ami_2"/>
    <property type="match status" value="1"/>
</dbReference>
<dbReference type="PANTHER" id="PTHR30417:SF1">
    <property type="entry name" value="N-ACETYLMURAMOYL-L-ALANINE AMIDASE AMID"/>
    <property type="match status" value="1"/>
</dbReference>
<dbReference type="RefSeq" id="WP_170246207.1">
    <property type="nucleotide sequence ID" value="NZ_BMLP01000001.1"/>
</dbReference>